<proteinExistence type="predicted"/>
<feature type="transmembrane region" description="Helical" evidence="5">
    <location>
        <begin position="24"/>
        <end position="47"/>
    </location>
</feature>
<protein>
    <submittedName>
        <fullName evidence="6">Isoprenylcysteine carboxylmethyltransferase family protein</fullName>
    </submittedName>
</protein>
<feature type="transmembrane region" description="Helical" evidence="5">
    <location>
        <begin position="117"/>
        <end position="144"/>
    </location>
</feature>
<evidence type="ECO:0000256" key="4">
    <source>
        <dbReference type="ARBA" id="ARBA00023136"/>
    </source>
</evidence>
<evidence type="ECO:0000313" key="6">
    <source>
        <dbReference type="EMBL" id="MBC8178941.1"/>
    </source>
</evidence>
<dbReference type="InterPro" id="IPR007318">
    <property type="entry name" value="Phopholipid_MeTrfase"/>
</dbReference>
<evidence type="ECO:0000256" key="3">
    <source>
        <dbReference type="ARBA" id="ARBA00022989"/>
    </source>
</evidence>
<comment type="caution">
    <text evidence="6">The sequence shown here is derived from an EMBL/GenBank/DDBJ whole genome shotgun (WGS) entry which is preliminary data.</text>
</comment>
<dbReference type="AlphaFoldDB" id="A0A8J6TA96"/>
<evidence type="ECO:0000256" key="1">
    <source>
        <dbReference type="ARBA" id="ARBA00004127"/>
    </source>
</evidence>
<name>A0A8J6TA96_9DELT</name>
<keyword evidence="2 5" id="KW-0812">Transmembrane</keyword>
<dbReference type="EMBL" id="JACNJD010000331">
    <property type="protein sequence ID" value="MBC8178941.1"/>
    <property type="molecule type" value="Genomic_DNA"/>
</dbReference>
<gene>
    <name evidence="6" type="ORF">H8E19_16175</name>
</gene>
<sequence>MTLKTKWIDILYNAATGSRRVRNFFTPIGAIFYGLLIFVFVIIALYLDRLLGLTDIFPGKLNIILSLPVFLVAFILIGWSVQNFLKVKGTPVPFNPPPQLVTSGPYAYTRNPMLTGVFALLFGFGVLFGSVSLLVVFTPIFILINVWELKAIEEPELLKRLGQDYSEYRQSTPMFFPGIGKIFKRRK</sequence>
<organism evidence="6 7">
    <name type="scientific">Candidatus Desulfacyla euxinica</name>
    <dbReference type="NCBI Taxonomy" id="2841693"/>
    <lineage>
        <taxon>Bacteria</taxon>
        <taxon>Deltaproteobacteria</taxon>
        <taxon>Candidatus Desulfacyla</taxon>
    </lineage>
</organism>
<evidence type="ECO:0000313" key="7">
    <source>
        <dbReference type="Proteomes" id="UP000650524"/>
    </source>
</evidence>
<comment type="subcellular location">
    <subcellularLocation>
        <location evidence="1">Endomembrane system</location>
        <topology evidence="1">Multi-pass membrane protein</topology>
    </subcellularLocation>
</comment>
<accession>A0A8J6TA96</accession>
<keyword evidence="3 5" id="KW-1133">Transmembrane helix</keyword>
<keyword evidence="4 5" id="KW-0472">Membrane</keyword>
<reference evidence="6 7" key="1">
    <citation type="submission" date="2020-08" db="EMBL/GenBank/DDBJ databases">
        <title>Bridging the membrane lipid divide: bacteria of the FCB group superphylum have the potential to synthesize archaeal ether lipids.</title>
        <authorList>
            <person name="Villanueva L."/>
            <person name="Von Meijenfeldt F.A.B."/>
            <person name="Westbye A.B."/>
            <person name="Yadav S."/>
            <person name="Hopmans E.C."/>
            <person name="Dutilh B.E."/>
            <person name="Sinninghe Damste J.S."/>
        </authorList>
    </citation>
    <scope>NUCLEOTIDE SEQUENCE [LARGE SCALE GENOMIC DNA]</scope>
    <source>
        <strain evidence="6">NIOZ-UU27</strain>
    </source>
</reference>
<evidence type="ECO:0000256" key="2">
    <source>
        <dbReference type="ARBA" id="ARBA00022692"/>
    </source>
</evidence>
<dbReference type="Proteomes" id="UP000650524">
    <property type="component" value="Unassembled WGS sequence"/>
</dbReference>
<dbReference type="Pfam" id="PF04191">
    <property type="entry name" value="PEMT"/>
    <property type="match status" value="1"/>
</dbReference>
<dbReference type="GO" id="GO:0012505">
    <property type="term" value="C:endomembrane system"/>
    <property type="evidence" value="ECO:0007669"/>
    <property type="project" value="UniProtKB-SubCell"/>
</dbReference>
<dbReference type="Gene3D" id="1.20.120.1630">
    <property type="match status" value="1"/>
</dbReference>
<evidence type="ECO:0000256" key="5">
    <source>
        <dbReference type="SAM" id="Phobius"/>
    </source>
</evidence>
<feature type="transmembrane region" description="Helical" evidence="5">
    <location>
        <begin position="59"/>
        <end position="81"/>
    </location>
</feature>